<dbReference type="EMBL" id="CP065877">
    <property type="protein sequence ID" value="QQA16527.1"/>
    <property type="molecule type" value="Genomic_DNA"/>
</dbReference>
<feature type="compositionally biased region" description="Pro residues" evidence="1">
    <location>
        <begin position="79"/>
        <end position="88"/>
    </location>
</feature>
<feature type="chain" id="PRO_5046562671" description="Group-specific protein" evidence="2">
    <location>
        <begin position="22"/>
        <end position="88"/>
    </location>
</feature>
<evidence type="ECO:0000313" key="4">
    <source>
        <dbReference type="Proteomes" id="UP000596196"/>
    </source>
</evidence>
<gene>
    <name evidence="3" type="ORF">I6G81_03235</name>
</gene>
<dbReference type="Proteomes" id="UP000596196">
    <property type="component" value="Chromosome"/>
</dbReference>
<keyword evidence="2" id="KW-0732">Signal</keyword>
<evidence type="ECO:0008006" key="5">
    <source>
        <dbReference type="Google" id="ProtNLM"/>
    </source>
</evidence>
<name>A0ABX6Z9C5_BACMY</name>
<feature type="signal peptide" evidence="2">
    <location>
        <begin position="1"/>
        <end position="21"/>
    </location>
</feature>
<dbReference type="RefSeq" id="WP_003193464.1">
    <property type="nucleotide sequence ID" value="NZ_CP009692.1"/>
</dbReference>
<evidence type="ECO:0000256" key="2">
    <source>
        <dbReference type="SAM" id="SignalP"/>
    </source>
</evidence>
<evidence type="ECO:0000313" key="3">
    <source>
        <dbReference type="EMBL" id="QQA16527.1"/>
    </source>
</evidence>
<feature type="region of interest" description="Disordered" evidence="1">
    <location>
        <begin position="29"/>
        <end position="88"/>
    </location>
</feature>
<evidence type="ECO:0000256" key="1">
    <source>
        <dbReference type="SAM" id="MobiDB-lite"/>
    </source>
</evidence>
<proteinExistence type="predicted"/>
<reference evidence="3 4" key="1">
    <citation type="submission" date="2020-12" db="EMBL/GenBank/DDBJ databases">
        <title>FDA dAtabase for Regulatory Grade micrObial Sequences (FDA-ARGOS): Supporting development and validation of Infectious Disease Dx tests.</title>
        <authorList>
            <person name="Nelson B."/>
            <person name="Plummer A."/>
            <person name="Tallon L."/>
            <person name="Sadzewicz L."/>
            <person name="Zhao X."/>
            <person name="Boylan J."/>
            <person name="Ott S."/>
            <person name="Bowen H."/>
            <person name="Vavikolanu K."/>
            <person name="Mehta A."/>
            <person name="Aluvathingal J."/>
            <person name="Nadendla S."/>
            <person name="Myers T."/>
            <person name="Yan Y."/>
            <person name="Sichtig H."/>
        </authorList>
    </citation>
    <scope>NUCLEOTIDE SEQUENCE [LARGE SCALE GENOMIC DNA]</scope>
    <source>
        <strain evidence="3 4">FDAARGOS_924</strain>
    </source>
</reference>
<sequence>MKKLKTALLLSVTAFSFLAMAEGDTPAPQKPGLAYSHGHTGGSPEYTHGEGWSPSYTHGEPWGIADGNTGSPAYDHGRPPIPQKPDLV</sequence>
<keyword evidence="4" id="KW-1185">Reference proteome</keyword>
<protein>
    <recommendedName>
        <fullName evidence="5">Group-specific protein</fullName>
    </recommendedName>
</protein>
<organism evidence="3 4">
    <name type="scientific">Bacillus mycoides</name>
    <dbReference type="NCBI Taxonomy" id="1405"/>
    <lineage>
        <taxon>Bacteria</taxon>
        <taxon>Bacillati</taxon>
        <taxon>Bacillota</taxon>
        <taxon>Bacilli</taxon>
        <taxon>Bacillales</taxon>
        <taxon>Bacillaceae</taxon>
        <taxon>Bacillus</taxon>
        <taxon>Bacillus cereus group</taxon>
    </lineage>
</organism>
<accession>A0ABX6Z9C5</accession>